<dbReference type="EC" id="3.2.1.52" evidence="7"/>
<evidence type="ECO:0000313" key="13">
    <source>
        <dbReference type="Proteomes" id="UP000801492"/>
    </source>
</evidence>
<keyword evidence="9" id="KW-1133">Transmembrane helix</keyword>
<feature type="active site" description="Proton donor" evidence="8">
    <location>
        <position position="414"/>
    </location>
</feature>
<evidence type="ECO:0000256" key="3">
    <source>
        <dbReference type="ARBA" id="ARBA00022729"/>
    </source>
</evidence>
<organism evidence="12 13">
    <name type="scientific">Ignelater luminosus</name>
    <name type="common">Cucubano</name>
    <name type="synonym">Pyrophorus luminosus</name>
    <dbReference type="NCBI Taxonomy" id="2038154"/>
    <lineage>
        <taxon>Eukaryota</taxon>
        <taxon>Metazoa</taxon>
        <taxon>Ecdysozoa</taxon>
        <taxon>Arthropoda</taxon>
        <taxon>Hexapoda</taxon>
        <taxon>Insecta</taxon>
        <taxon>Pterygota</taxon>
        <taxon>Neoptera</taxon>
        <taxon>Endopterygota</taxon>
        <taxon>Coleoptera</taxon>
        <taxon>Polyphaga</taxon>
        <taxon>Elateriformia</taxon>
        <taxon>Elateroidea</taxon>
        <taxon>Elateridae</taxon>
        <taxon>Agrypninae</taxon>
        <taxon>Pyrophorini</taxon>
        <taxon>Ignelater</taxon>
    </lineage>
</organism>
<gene>
    <name evidence="12" type="ORF">ILUMI_25400</name>
</gene>
<dbReference type="PRINTS" id="PR00738">
    <property type="entry name" value="GLHYDRLASE20"/>
</dbReference>
<dbReference type="Gene3D" id="3.30.379.10">
    <property type="entry name" value="Chitobiase/beta-hexosaminidase domain 2-like"/>
    <property type="match status" value="1"/>
</dbReference>
<dbReference type="GO" id="GO:0030203">
    <property type="term" value="P:glycosaminoglycan metabolic process"/>
    <property type="evidence" value="ECO:0007669"/>
    <property type="project" value="TreeGrafter"/>
</dbReference>
<dbReference type="InterPro" id="IPR015883">
    <property type="entry name" value="Glyco_hydro_20_cat"/>
</dbReference>
<evidence type="ECO:0000313" key="12">
    <source>
        <dbReference type="EMBL" id="KAF2880772.1"/>
    </source>
</evidence>
<keyword evidence="5" id="KW-0325">Glycoprotein</keyword>
<dbReference type="CDD" id="cd06562">
    <property type="entry name" value="GH20_HexA_HexB-like"/>
    <property type="match status" value="1"/>
</dbReference>
<dbReference type="Proteomes" id="UP000801492">
    <property type="component" value="Unassembled WGS sequence"/>
</dbReference>
<keyword evidence="13" id="KW-1185">Reference proteome</keyword>
<dbReference type="Pfam" id="PF14845">
    <property type="entry name" value="Glycohydro_20b2"/>
    <property type="match status" value="1"/>
</dbReference>
<evidence type="ECO:0000256" key="4">
    <source>
        <dbReference type="ARBA" id="ARBA00022801"/>
    </source>
</evidence>
<reference evidence="12" key="1">
    <citation type="submission" date="2019-08" db="EMBL/GenBank/DDBJ databases">
        <title>The genome of the North American firefly Photinus pyralis.</title>
        <authorList>
            <consortium name="Photinus pyralis genome working group"/>
            <person name="Fallon T.R."/>
            <person name="Sander Lower S.E."/>
            <person name="Weng J.-K."/>
        </authorList>
    </citation>
    <scope>NUCLEOTIDE SEQUENCE</scope>
    <source>
        <strain evidence="12">TRF0915ILg1</strain>
        <tissue evidence="12">Whole body</tissue>
    </source>
</reference>
<accession>A0A8K0C8L6</accession>
<keyword evidence="3" id="KW-0732">Signal</keyword>
<feature type="transmembrane region" description="Helical" evidence="9">
    <location>
        <begin position="12"/>
        <end position="33"/>
    </location>
</feature>
<sequence>MILHRIIMKPAGLRRVLYVLLLMCGVLVFYLFWHQITPPLPAGLPRAGFSERHARQSYIKLDPLWTWECTNQRCERRTRDNSKQTPVSLTTCNMLCGSTQLWPQPSGPVTLGTRAVSFYHNQIQLETSIRGSARKLVEDAFTIFYDNIANMVLKSDKSQQQNSEIGRFIVRVHVARVNDVKLRLSTDERYYLTLRINQNDLVANINATTFFGARHGLETLSQLVWWDEFASGGMLRVLKGATVQDAPAFPYRGIMLDTSRNFIPLENIKRALIGMSANKLNVFHWHISDSQSFPFMSPRVPQLAKYGAYSADMMYNANDIKEIVDFALVRGIRVIIEVDTPAHAGNGWTWGPQENLGELAVCVNEQPWSLYCGEPPCGQLNPQNPHIYDVLEKLYKDILELSNETEIFHLGGDEVNLECWSQHLKWEGSFANYTDLHDLWGDFTLKALKSLANANGGRRPSHVVVWSSNLSKRPYTAKYLDKNNIVVQTWGPSQWTETLELLMEGYRLIISHVDAWYLDCGFGRWRETGEAACDPYRPWQSVYNHRPWQQPHINKKLILGGEACLWSEQLDPDALDARLWPRAAAFAERIWSDPQAGPYIVSIAEDVYTRLGTQRDRLVRRGLGAEAMWPVWCTQNPGMCL</sequence>
<evidence type="ECO:0000256" key="9">
    <source>
        <dbReference type="SAM" id="Phobius"/>
    </source>
</evidence>
<dbReference type="PANTHER" id="PTHR22600:SF3">
    <property type="entry name" value="BETA-HEXOSAMINIDASE FDL-RELATED"/>
    <property type="match status" value="1"/>
</dbReference>
<name>A0A8K0C8L6_IGNLU</name>
<keyword evidence="9" id="KW-0472">Membrane</keyword>
<dbReference type="AlphaFoldDB" id="A0A8K0C8L6"/>
<feature type="domain" description="Glycoside hydrolase family 20 catalytic" evidence="10">
    <location>
        <begin position="249"/>
        <end position="593"/>
    </location>
</feature>
<dbReference type="PIRSF" id="PIRSF001093">
    <property type="entry name" value="B-hxosamndse_ab_euk"/>
    <property type="match status" value="1"/>
</dbReference>
<comment type="similarity">
    <text evidence="2 7">Belongs to the glycosyl hydrolase 20 family.</text>
</comment>
<dbReference type="InterPro" id="IPR025705">
    <property type="entry name" value="Beta_hexosaminidase_sua/sub"/>
</dbReference>
<dbReference type="InterPro" id="IPR029018">
    <property type="entry name" value="Hex-like_dom2"/>
</dbReference>
<comment type="catalytic activity">
    <reaction evidence="1 7">
        <text>Hydrolysis of terminal non-reducing N-acetyl-D-hexosamine residues in N-acetyl-beta-D-hexosaminides.</text>
        <dbReference type="EC" id="3.2.1.52"/>
    </reaction>
</comment>
<dbReference type="EMBL" id="VTPC01090912">
    <property type="protein sequence ID" value="KAF2880772.1"/>
    <property type="molecule type" value="Genomic_DNA"/>
</dbReference>
<dbReference type="SUPFAM" id="SSF55545">
    <property type="entry name" value="beta-N-acetylhexosaminidase-like domain"/>
    <property type="match status" value="1"/>
</dbReference>
<dbReference type="GO" id="GO:0005975">
    <property type="term" value="P:carbohydrate metabolic process"/>
    <property type="evidence" value="ECO:0007669"/>
    <property type="project" value="InterPro"/>
</dbReference>
<dbReference type="GO" id="GO:0016231">
    <property type="term" value="F:beta-N-acetylglucosaminidase activity"/>
    <property type="evidence" value="ECO:0007669"/>
    <property type="project" value="TreeGrafter"/>
</dbReference>
<evidence type="ECO:0000256" key="7">
    <source>
        <dbReference type="PIRNR" id="PIRNR001093"/>
    </source>
</evidence>
<evidence type="ECO:0000256" key="8">
    <source>
        <dbReference type="PIRSR" id="PIRSR001093-1"/>
    </source>
</evidence>
<comment type="caution">
    <text evidence="12">The sequence shown here is derived from an EMBL/GenBank/DDBJ whole genome shotgun (WGS) entry which is preliminary data.</text>
</comment>
<dbReference type="Pfam" id="PF00728">
    <property type="entry name" value="Glyco_hydro_20"/>
    <property type="match status" value="1"/>
</dbReference>
<dbReference type="InterPro" id="IPR017853">
    <property type="entry name" value="GH"/>
</dbReference>
<keyword evidence="4 7" id="KW-0378">Hydrolase</keyword>
<dbReference type="OrthoDB" id="428480at2759"/>
<dbReference type="SUPFAM" id="SSF51445">
    <property type="entry name" value="(Trans)glycosidases"/>
    <property type="match status" value="1"/>
</dbReference>
<evidence type="ECO:0000256" key="5">
    <source>
        <dbReference type="ARBA" id="ARBA00023180"/>
    </source>
</evidence>
<evidence type="ECO:0000256" key="1">
    <source>
        <dbReference type="ARBA" id="ARBA00001231"/>
    </source>
</evidence>
<evidence type="ECO:0000256" key="2">
    <source>
        <dbReference type="ARBA" id="ARBA00006285"/>
    </source>
</evidence>
<feature type="domain" description="Beta-hexosaminidase eukaryotic type N-terminal" evidence="11">
    <location>
        <begin position="101"/>
        <end position="223"/>
    </location>
</feature>
<evidence type="ECO:0000256" key="6">
    <source>
        <dbReference type="ARBA" id="ARBA00023295"/>
    </source>
</evidence>
<protein>
    <recommendedName>
        <fullName evidence="7">Beta-hexosaminidase</fullName>
        <ecNumber evidence="7">3.2.1.52</ecNumber>
    </recommendedName>
</protein>
<keyword evidence="9" id="KW-0812">Transmembrane</keyword>
<dbReference type="PANTHER" id="PTHR22600">
    <property type="entry name" value="BETA-HEXOSAMINIDASE"/>
    <property type="match status" value="1"/>
</dbReference>
<evidence type="ECO:0000259" key="10">
    <source>
        <dbReference type="Pfam" id="PF00728"/>
    </source>
</evidence>
<dbReference type="Gene3D" id="3.20.20.80">
    <property type="entry name" value="Glycosidases"/>
    <property type="match status" value="1"/>
</dbReference>
<dbReference type="GO" id="GO:0005886">
    <property type="term" value="C:plasma membrane"/>
    <property type="evidence" value="ECO:0007669"/>
    <property type="project" value="TreeGrafter"/>
</dbReference>
<keyword evidence="6 7" id="KW-0326">Glycosidase</keyword>
<dbReference type="FunFam" id="3.20.20.80:FF:000063">
    <property type="entry name" value="Beta-hexosaminidase"/>
    <property type="match status" value="1"/>
</dbReference>
<evidence type="ECO:0000259" key="11">
    <source>
        <dbReference type="Pfam" id="PF14845"/>
    </source>
</evidence>
<dbReference type="InterPro" id="IPR029019">
    <property type="entry name" value="HEX_eukaryotic_N"/>
</dbReference>
<proteinExistence type="inferred from homology"/>